<dbReference type="Proteomes" id="UP000007842">
    <property type="component" value="Chromosome"/>
</dbReference>
<sequence length="301" mass="30660">MTPTLAPGHVAPGHSPAGHPRTTPGATGDPAGGVPAGTAPGWTGRDLGAARSRVRDWAEIQERMLVPLVEAVYARLDVGAATRLLAVGCGSGLALLMAAARGAEVTGYESDGARLALARERLLGPVRPDRPAGFRPRLLPGHPERAADGAAFTMVTVFEAAFTGGAPVPSAAVAPAAALAADGSPVVLAGWGPPERCATTGVLRSAGGTAGTGADDRDELETAARDAGLRPDGSGRVSCPFAYPDLDSAVRGLLSTGLLDAAVAADATQTRKELTEALQPYRRPDGTVRMENVLRYLIARA</sequence>
<evidence type="ECO:0000313" key="3">
    <source>
        <dbReference type="Proteomes" id="UP000007842"/>
    </source>
</evidence>
<proteinExistence type="predicted"/>
<accession>G8WV32</accession>
<dbReference type="PATRIC" id="fig|1003195.11.peg.5873"/>
<dbReference type="RefSeq" id="WP_014145142.1">
    <property type="nucleotide sequence ID" value="NC_016111.1"/>
</dbReference>
<evidence type="ECO:0008006" key="4">
    <source>
        <dbReference type="Google" id="ProtNLM"/>
    </source>
</evidence>
<dbReference type="KEGG" id="sct:SCAT_4430"/>
<organism evidence="2 3">
    <name type="scientific">Streptantibioticus cattleyicolor (strain ATCC 35852 / DSM 46488 / JCM 4925 / NBRC 14057 / NRRL 8057)</name>
    <name type="common">Streptomyces cattleya</name>
    <dbReference type="NCBI Taxonomy" id="1003195"/>
    <lineage>
        <taxon>Bacteria</taxon>
        <taxon>Bacillati</taxon>
        <taxon>Actinomycetota</taxon>
        <taxon>Actinomycetes</taxon>
        <taxon>Kitasatosporales</taxon>
        <taxon>Streptomycetaceae</taxon>
        <taxon>Streptantibioticus</taxon>
    </lineage>
</organism>
<dbReference type="eggNOG" id="COG2226">
    <property type="taxonomic scope" value="Bacteria"/>
</dbReference>
<dbReference type="EMBL" id="CP003219">
    <property type="protein sequence ID" value="AEW96796.1"/>
    <property type="molecule type" value="Genomic_DNA"/>
</dbReference>
<dbReference type="KEGG" id="scy:SCATT_44250"/>
<gene>
    <name evidence="2" type="ordered locus">SCATT_44250</name>
</gene>
<reference evidence="3" key="1">
    <citation type="submission" date="2011-12" db="EMBL/GenBank/DDBJ databases">
        <title>Complete genome sequence of Streptomyces cattleya strain DSM 46488.</title>
        <authorList>
            <person name="Ou H.-Y."/>
            <person name="Li P."/>
            <person name="Zhao C."/>
            <person name="O'Hagan D."/>
            <person name="Deng Z."/>
        </authorList>
    </citation>
    <scope>NUCLEOTIDE SEQUENCE [LARGE SCALE GENOMIC DNA]</scope>
    <source>
        <strain evidence="3">ATCC 35852 / DSM 46488 / JCM 4925 / NBRC 14057 / NRRL 8057</strain>
    </source>
</reference>
<dbReference type="OrthoDB" id="3850475at2"/>
<dbReference type="Gene3D" id="3.40.50.150">
    <property type="entry name" value="Vaccinia Virus protein VP39"/>
    <property type="match status" value="1"/>
</dbReference>
<dbReference type="AlphaFoldDB" id="F8JTM9"/>
<dbReference type="HOGENOM" id="CLU_983231_0_0_11"/>
<keyword evidence="3" id="KW-1185">Reference proteome</keyword>
<feature type="compositionally biased region" description="Low complexity" evidence="1">
    <location>
        <begin position="20"/>
        <end position="29"/>
    </location>
</feature>
<protein>
    <recommendedName>
        <fullName evidence="4">SAM-dependent methyltransferase</fullName>
    </recommendedName>
</protein>
<dbReference type="SUPFAM" id="SSF53335">
    <property type="entry name" value="S-adenosyl-L-methionine-dependent methyltransferases"/>
    <property type="match status" value="1"/>
</dbReference>
<feature type="region of interest" description="Disordered" evidence="1">
    <location>
        <begin position="1"/>
        <end position="45"/>
    </location>
</feature>
<evidence type="ECO:0000256" key="1">
    <source>
        <dbReference type="SAM" id="MobiDB-lite"/>
    </source>
</evidence>
<dbReference type="STRING" id="1003195.SCATT_44250"/>
<accession>F8JTM9</accession>
<dbReference type="InterPro" id="IPR029063">
    <property type="entry name" value="SAM-dependent_MTases_sf"/>
</dbReference>
<name>F8JTM9_STREN</name>
<evidence type="ECO:0000313" key="2">
    <source>
        <dbReference type="EMBL" id="AEW96796.1"/>
    </source>
</evidence>